<sequence>MSIVDPRPKFDSVVTENLSYLVPYFTNIQAFIPATNPSDKTTRIDELEMPLSILVVEIVGSTVHSYPMNWRYLVD</sequence>
<name>A0ABC8UX19_9AQUA</name>
<keyword evidence="2" id="KW-1185">Reference proteome</keyword>
<evidence type="ECO:0000313" key="1">
    <source>
        <dbReference type="EMBL" id="CAK9185642.1"/>
    </source>
</evidence>
<evidence type="ECO:0000313" key="2">
    <source>
        <dbReference type="Proteomes" id="UP001642360"/>
    </source>
</evidence>
<gene>
    <name evidence="1" type="ORF">ILEXP_LOCUS56060</name>
</gene>
<protein>
    <submittedName>
        <fullName evidence="1">Uncharacterized protein</fullName>
    </submittedName>
</protein>
<comment type="caution">
    <text evidence="1">The sequence shown here is derived from an EMBL/GenBank/DDBJ whole genome shotgun (WGS) entry which is preliminary data.</text>
</comment>
<dbReference type="AlphaFoldDB" id="A0ABC8UX19"/>
<dbReference type="EMBL" id="CAUOFW020009390">
    <property type="protein sequence ID" value="CAK9185642.1"/>
    <property type="molecule type" value="Genomic_DNA"/>
</dbReference>
<proteinExistence type="predicted"/>
<accession>A0ABC8UX19</accession>
<organism evidence="1 2">
    <name type="scientific">Ilex paraguariensis</name>
    <name type="common">yerba mate</name>
    <dbReference type="NCBI Taxonomy" id="185542"/>
    <lineage>
        <taxon>Eukaryota</taxon>
        <taxon>Viridiplantae</taxon>
        <taxon>Streptophyta</taxon>
        <taxon>Embryophyta</taxon>
        <taxon>Tracheophyta</taxon>
        <taxon>Spermatophyta</taxon>
        <taxon>Magnoliopsida</taxon>
        <taxon>eudicotyledons</taxon>
        <taxon>Gunneridae</taxon>
        <taxon>Pentapetalae</taxon>
        <taxon>asterids</taxon>
        <taxon>campanulids</taxon>
        <taxon>Aquifoliales</taxon>
        <taxon>Aquifoliaceae</taxon>
        <taxon>Ilex</taxon>
    </lineage>
</organism>
<dbReference type="Proteomes" id="UP001642360">
    <property type="component" value="Unassembled WGS sequence"/>
</dbReference>
<reference evidence="1 2" key="1">
    <citation type="submission" date="2024-02" db="EMBL/GenBank/DDBJ databases">
        <authorList>
            <person name="Vignale AGUSTIN F."/>
            <person name="Sosa J E."/>
            <person name="Modenutti C."/>
        </authorList>
    </citation>
    <scope>NUCLEOTIDE SEQUENCE [LARGE SCALE GENOMIC DNA]</scope>
</reference>